<keyword evidence="3 4" id="KW-0862">Zinc</keyword>
<reference evidence="6 7" key="1">
    <citation type="submission" date="2024-05" db="EMBL/GenBank/DDBJ databases">
        <title>Genetic variation in Jamaican populations of the coffee berry borer (Hypothenemus hampei).</title>
        <authorList>
            <person name="Errbii M."/>
            <person name="Myrie A."/>
        </authorList>
    </citation>
    <scope>NUCLEOTIDE SEQUENCE [LARGE SCALE GENOMIC DNA]</scope>
    <source>
        <strain evidence="6">JA-Hopewell-2020-01-JO</strain>
        <tissue evidence="6">Whole body</tissue>
    </source>
</reference>
<dbReference type="PROSITE" id="PS00162">
    <property type="entry name" value="ALPHA_CA_1"/>
    <property type="match status" value="1"/>
</dbReference>
<dbReference type="InterPro" id="IPR023561">
    <property type="entry name" value="Carbonic_anhydrase_a-class"/>
</dbReference>
<feature type="domain" description="Alpha-carbonic anhydrase" evidence="5">
    <location>
        <begin position="23"/>
        <end position="276"/>
    </location>
</feature>
<proteinExistence type="inferred from homology"/>
<comment type="similarity">
    <text evidence="1 4">Belongs to the alpha-carbonic anhydrase family.</text>
</comment>
<evidence type="ECO:0000256" key="2">
    <source>
        <dbReference type="ARBA" id="ARBA00022723"/>
    </source>
</evidence>
<protein>
    <recommendedName>
        <fullName evidence="4">Carbonic anhydrase</fullName>
        <ecNumber evidence="4">4.2.1.1</ecNumber>
    </recommendedName>
</protein>
<dbReference type="InterPro" id="IPR036398">
    <property type="entry name" value="CA_dom_sf"/>
</dbReference>
<dbReference type="InterPro" id="IPR018338">
    <property type="entry name" value="Carbonic_anhydrase_a-class_CS"/>
</dbReference>
<evidence type="ECO:0000313" key="7">
    <source>
        <dbReference type="Proteomes" id="UP001566132"/>
    </source>
</evidence>
<dbReference type="EMBL" id="JBDJPC010000009">
    <property type="protein sequence ID" value="KAL1491974.1"/>
    <property type="molecule type" value="Genomic_DNA"/>
</dbReference>
<accession>A0ABD1EE30</accession>
<dbReference type="CDD" id="cd00326">
    <property type="entry name" value="alpha_CA"/>
    <property type="match status" value="1"/>
</dbReference>
<dbReference type="Gene3D" id="3.10.200.10">
    <property type="entry name" value="Alpha carbonic anhydrase"/>
    <property type="match status" value="1"/>
</dbReference>
<evidence type="ECO:0000259" key="5">
    <source>
        <dbReference type="PROSITE" id="PS51144"/>
    </source>
</evidence>
<dbReference type="EC" id="4.2.1.1" evidence="4"/>
<dbReference type="PANTHER" id="PTHR18952">
    <property type="entry name" value="CARBONIC ANHYDRASE"/>
    <property type="match status" value="1"/>
</dbReference>
<dbReference type="PROSITE" id="PS51144">
    <property type="entry name" value="ALPHA_CA_2"/>
    <property type="match status" value="1"/>
</dbReference>
<dbReference type="Proteomes" id="UP001566132">
    <property type="component" value="Unassembled WGS sequence"/>
</dbReference>
<evidence type="ECO:0000256" key="1">
    <source>
        <dbReference type="ARBA" id="ARBA00010718"/>
    </source>
</evidence>
<name>A0ABD1EE30_HYPHA</name>
<sequence>MILDLVTKIVPFLILTYIGGNCQDFGYDGDEGPVHWGEKYSQCLGKHQSPIDIETSNVLMKNFPPLKFEHFQHEVHEGLLENNGHTVILKIIRGKRPRIQGGPLKGIYEFSQLHFHWGPNDTLGSENKINHQSFPLEMHVVMHNIAYGPHKAAKIYGGLTVLSFLTSISPNDNKNYDKLEEGLLEVQFVSSNKSIRNFGSLDNLTTVDRKHYFTYEGSLTTPPCSEVVTWIEFVNTVPLSKEQIKAFRSISTTGGRLTHNFRPVQPINDRFVYYNSGISHSKTTITVLYVILVFLLINT</sequence>
<keyword evidence="7" id="KW-1185">Reference proteome</keyword>
<dbReference type="InterPro" id="IPR001148">
    <property type="entry name" value="CA_dom"/>
</dbReference>
<keyword evidence="4" id="KW-0456">Lyase</keyword>
<comment type="catalytic activity">
    <reaction evidence="4">
        <text>hydrogencarbonate + H(+) = CO2 + H2O</text>
        <dbReference type="Rhea" id="RHEA:10748"/>
        <dbReference type="ChEBI" id="CHEBI:15377"/>
        <dbReference type="ChEBI" id="CHEBI:15378"/>
        <dbReference type="ChEBI" id="CHEBI:16526"/>
        <dbReference type="ChEBI" id="CHEBI:17544"/>
        <dbReference type="EC" id="4.2.1.1"/>
    </reaction>
</comment>
<dbReference type="AlphaFoldDB" id="A0ABD1EE30"/>
<dbReference type="SUPFAM" id="SSF51069">
    <property type="entry name" value="Carbonic anhydrase"/>
    <property type="match status" value="1"/>
</dbReference>
<evidence type="ECO:0000256" key="4">
    <source>
        <dbReference type="RuleBase" id="RU367011"/>
    </source>
</evidence>
<dbReference type="PANTHER" id="PTHR18952:SF124">
    <property type="entry name" value="CARBONIC ANHYDRASE 7"/>
    <property type="match status" value="1"/>
</dbReference>
<dbReference type="GO" id="GO:0004089">
    <property type="term" value="F:carbonate dehydratase activity"/>
    <property type="evidence" value="ECO:0007669"/>
    <property type="project" value="UniProtKB-UniRule"/>
</dbReference>
<gene>
    <name evidence="6" type="ORF">ABEB36_012484</name>
</gene>
<feature type="signal peptide" evidence="4">
    <location>
        <begin position="1"/>
        <end position="22"/>
    </location>
</feature>
<organism evidence="6 7">
    <name type="scientific">Hypothenemus hampei</name>
    <name type="common">Coffee berry borer</name>
    <dbReference type="NCBI Taxonomy" id="57062"/>
    <lineage>
        <taxon>Eukaryota</taxon>
        <taxon>Metazoa</taxon>
        <taxon>Ecdysozoa</taxon>
        <taxon>Arthropoda</taxon>
        <taxon>Hexapoda</taxon>
        <taxon>Insecta</taxon>
        <taxon>Pterygota</taxon>
        <taxon>Neoptera</taxon>
        <taxon>Endopterygota</taxon>
        <taxon>Coleoptera</taxon>
        <taxon>Polyphaga</taxon>
        <taxon>Cucujiformia</taxon>
        <taxon>Curculionidae</taxon>
        <taxon>Scolytinae</taxon>
        <taxon>Hypothenemus</taxon>
    </lineage>
</organism>
<keyword evidence="2 4" id="KW-0479">Metal-binding</keyword>
<evidence type="ECO:0000313" key="6">
    <source>
        <dbReference type="EMBL" id="KAL1491974.1"/>
    </source>
</evidence>
<comment type="function">
    <text evidence="4">Reversible hydration of carbon dioxide.</text>
</comment>
<evidence type="ECO:0000256" key="3">
    <source>
        <dbReference type="ARBA" id="ARBA00022833"/>
    </source>
</evidence>
<keyword evidence="4" id="KW-0732">Signal</keyword>
<comment type="caution">
    <text evidence="6">The sequence shown here is derived from an EMBL/GenBank/DDBJ whole genome shotgun (WGS) entry which is preliminary data.</text>
</comment>
<dbReference type="SMART" id="SM01057">
    <property type="entry name" value="Carb_anhydrase"/>
    <property type="match status" value="1"/>
</dbReference>
<dbReference type="GO" id="GO:0008270">
    <property type="term" value="F:zinc ion binding"/>
    <property type="evidence" value="ECO:0007669"/>
    <property type="project" value="UniProtKB-UniRule"/>
</dbReference>
<dbReference type="Pfam" id="PF00194">
    <property type="entry name" value="Carb_anhydrase"/>
    <property type="match status" value="1"/>
</dbReference>
<feature type="chain" id="PRO_5044532209" description="Carbonic anhydrase" evidence="4">
    <location>
        <begin position="23"/>
        <end position="299"/>
    </location>
</feature>
<comment type="cofactor">
    <cofactor evidence="4">
        <name>Zn(2+)</name>
        <dbReference type="ChEBI" id="CHEBI:29105"/>
    </cofactor>
</comment>